<dbReference type="PANTHER" id="PTHR22914">
    <property type="entry name" value="CHITIN SYNTHASE"/>
    <property type="match status" value="1"/>
</dbReference>
<dbReference type="GO" id="GO:0004100">
    <property type="term" value="F:chitin synthase activity"/>
    <property type="evidence" value="ECO:0007669"/>
    <property type="project" value="UniProtKB-EC"/>
</dbReference>
<keyword evidence="5" id="KW-0808">Transferase</keyword>
<feature type="compositionally biased region" description="Low complexity" evidence="10">
    <location>
        <begin position="945"/>
        <end position="961"/>
    </location>
</feature>
<feature type="compositionally biased region" description="Polar residues" evidence="10">
    <location>
        <begin position="841"/>
        <end position="857"/>
    </location>
</feature>
<dbReference type="EMBL" id="RBNJ01011588">
    <property type="protein sequence ID" value="RUS25955.1"/>
    <property type="molecule type" value="Genomic_DNA"/>
</dbReference>
<dbReference type="PANTHER" id="PTHR22914:SF41">
    <property type="entry name" value="CHITIN SYNTHASE 7"/>
    <property type="match status" value="1"/>
</dbReference>
<feature type="transmembrane region" description="Helical" evidence="11">
    <location>
        <begin position="703"/>
        <end position="726"/>
    </location>
</feature>
<feature type="non-terminal residue" evidence="13">
    <location>
        <position position="1178"/>
    </location>
</feature>
<sequence length="1178" mass="131800">MLGIQGWQFNITDSNPANDVDFYDIAQVPGTDITNYFANHGVNIPACVNPENSRILAFKAITFNPCSAGTGALSCVLQPITPEILTNVYNLVNTTKQVGFDWVQLGEPALKNWLVIDGNVLNLDPYINANPHPIPNDDLDATIRYVLSTTWAAGGKDATKVFFRREELKAATNCMVQKYYAGHLDKSTPGCFVASLFLYVSLIVILSIVFSRFVVALIFSWFISWKLSRTPPPLLKPKPVPSQQSFPKSPQSAKIAAPKHNQIELHQMRANGQGPAPWANQRNDSGTFIHGNSGLSRPGGPDIGHDLFTVMLVTCYSEGEASLRCTIESLANTQYPDDRKLLFVIADGMIIGSGNEKSTPDICVDLMEFENEQARNPEPMSYVAIAAGSKQHNCAKVYAGHFVHNNHRVPMILVAKCGAPEEQNKPKAGNRGKRDSQLILMNFFKRVTYNDQMCPLDYELFKTIQGLLGVTPDYFEIVLMVDADTKVYPNSLRLLVNCMINDPLIMGLCGETKIANKRDSWVTMIQVYEYYISHHLGKGFESIFGGVTCLPGCFCTYRLKARKGNDDWVPILTKPDIVHEYSQNTVDTLHQKNLLLLGEDRFLTTLMLRNFPHRKMMFTPHAICKTVVPDEFNVLLSQRRRWINSTIHNLLELILVRNLCGTFCFSMQFVIFMDLIGTLVLPVAMILSVVLVISIAQTKITSFVLAIPLILLLIVLFSPGILILLTTRKWVYAMWMLVYMCALPIWNFVLPVYAYWHFDDFSWGETRKVTGETKGDDHSKKEGAFDTSKVPMQRWDQYEKQRVRMEKRMDRKRRTQAAIAAGAAHPIVQGVAEDEMRNLRTASPTNSETGSTTTFSIDGSDIGPHQQPWDQQREGTGRAISGYYPNYVPPTEDPGQVPSGGRAISGYYPSYQPPTEDPQSPPLPPLPRSMASPRILPPTYQSGFRSVGVPGMSSPPSGPRMNQNGQPMTSPPGTPQAMSPSIRSQPIMPPNAMGQPQRPRYVPPLVNPNQGPMTSPRSPPPRSPPSRSRSGSPGRGYPSRSGSPGSPVSPQNGGYGAPMSLQNGGTAGMVRRRRRRTAGMARRRRCRTAGMARRRRRRTAGMARRRRHRTAGMARRRRCRTAGMARRRRRRTAGMARRCRRRTAGMVRRRRRRTAGMVRRRRREGISLCRRAGKDTSE</sequence>
<feature type="compositionally biased region" description="Pro residues" evidence="10">
    <location>
        <begin position="911"/>
        <end position="927"/>
    </location>
</feature>
<dbReference type="Pfam" id="PF03142">
    <property type="entry name" value="Chitin_synth_2"/>
    <property type="match status" value="1"/>
</dbReference>
<evidence type="ECO:0000256" key="4">
    <source>
        <dbReference type="ARBA" id="ARBA00022676"/>
    </source>
</evidence>
<keyword evidence="8 11" id="KW-0472">Membrane</keyword>
<protein>
    <recommendedName>
        <fullName evidence="2">chitin synthase</fullName>
        <ecNumber evidence="2">2.4.1.16</ecNumber>
    </recommendedName>
</protein>
<feature type="domain" description="Chitin synthase 4-like" evidence="12">
    <location>
        <begin position="98"/>
        <end position="183"/>
    </location>
</feature>
<evidence type="ECO:0000313" key="13">
    <source>
        <dbReference type="EMBL" id="RUS25955.1"/>
    </source>
</evidence>
<evidence type="ECO:0000256" key="10">
    <source>
        <dbReference type="SAM" id="MobiDB-lite"/>
    </source>
</evidence>
<evidence type="ECO:0000256" key="8">
    <source>
        <dbReference type="ARBA" id="ARBA00023136"/>
    </source>
</evidence>
<feature type="transmembrane region" description="Helical" evidence="11">
    <location>
        <begin position="732"/>
        <end position="758"/>
    </location>
</feature>
<comment type="caution">
    <text evidence="13">The sequence shown here is derived from an EMBL/GenBank/DDBJ whole genome shotgun (WGS) entry which is preliminary data.</text>
</comment>
<dbReference type="GO" id="GO:0005886">
    <property type="term" value="C:plasma membrane"/>
    <property type="evidence" value="ECO:0007669"/>
    <property type="project" value="UniProtKB-SubCell"/>
</dbReference>
<dbReference type="Pfam" id="PF22997">
    <property type="entry name" value="CHS4"/>
    <property type="match status" value="1"/>
</dbReference>
<keyword evidence="6 11" id="KW-0812">Transmembrane</keyword>
<evidence type="ECO:0000256" key="3">
    <source>
        <dbReference type="ARBA" id="ARBA00022475"/>
    </source>
</evidence>
<keyword evidence="4" id="KW-0328">Glycosyltransferase</keyword>
<feature type="transmembrane region" description="Helical" evidence="11">
    <location>
        <begin position="679"/>
        <end position="696"/>
    </location>
</feature>
<feature type="transmembrane region" description="Helical" evidence="11">
    <location>
        <begin position="196"/>
        <end position="223"/>
    </location>
</feature>
<feature type="compositionally biased region" description="Basic residues" evidence="10">
    <location>
        <begin position="1070"/>
        <end position="1163"/>
    </location>
</feature>
<evidence type="ECO:0000256" key="1">
    <source>
        <dbReference type="ARBA" id="ARBA00004651"/>
    </source>
</evidence>
<dbReference type="InterPro" id="IPR054295">
    <property type="entry name" value="CHS4-like_dom"/>
</dbReference>
<keyword evidence="7 11" id="KW-1133">Transmembrane helix</keyword>
<accession>A0A433Q863</accession>
<dbReference type="Proteomes" id="UP000274822">
    <property type="component" value="Unassembled WGS sequence"/>
</dbReference>
<evidence type="ECO:0000313" key="14">
    <source>
        <dbReference type="Proteomes" id="UP000274822"/>
    </source>
</evidence>
<evidence type="ECO:0000256" key="6">
    <source>
        <dbReference type="ARBA" id="ARBA00022692"/>
    </source>
</evidence>
<evidence type="ECO:0000259" key="12">
    <source>
        <dbReference type="Pfam" id="PF22997"/>
    </source>
</evidence>
<evidence type="ECO:0000256" key="11">
    <source>
        <dbReference type="SAM" id="Phobius"/>
    </source>
</evidence>
<evidence type="ECO:0000256" key="5">
    <source>
        <dbReference type="ARBA" id="ARBA00022679"/>
    </source>
</evidence>
<proteinExistence type="predicted"/>
<evidence type="ECO:0000256" key="9">
    <source>
        <dbReference type="ARBA" id="ARBA00023180"/>
    </source>
</evidence>
<dbReference type="GO" id="GO:0006031">
    <property type="term" value="P:chitin biosynthetic process"/>
    <property type="evidence" value="ECO:0007669"/>
    <property type="project" value="TreeGrafter"/>
</dbReference>
<dbReference type="CDD" id="cd04190">
    <property type="entry name" value="Chitin_synth_C"/>
    <property type="match status" value="1"/>
</dbReference>
<evidence type="ECO:0000256" key="7">
    <source>
        <dbReference type="ARBA" id="ARBA00022989"/>
    </source>
</evidence>
<feature type="region of interest" description="Disordered" evidence="10">
    <location>
        <begin position="841"/>
        <end position="1178"/>
    </location>
</feature>
<comment type="subcellular location">
    <subcellularLocation>
        <location evidence="1">Cell membrane</location>
        <topology evidence="1">Multi-pass membrane protein</topology>
    </subcellularLocation>
</comment>
<name>A0A433Q863_9FUNG</name>
<dbReference type="InterPro" id="IPR029044">
    <property type="entry name" value="Nucleotide-diphossugar_trans"/>
</dbReference>
<reference evidence="13 14" key="1">
    <citation type="journal article" date="2018" name="New Phytol.">
        <title>Phylogenomics of Endogonaceae and evolution of mycorrhizas within Mucoromycota.</title>
        <authorList>
            <person name="Chang Y."/>
            <person name="Desiro A."/>
            <person name="Na H."/>
            <person name="Sandor L."/>
            <person name="Lipzen A."/>
            <person name="Clum A."/>
            <person name="Barry K."/>
            <person name="Grigoriev I.V."/>
            <person name="Martin F.M."/>
            <person name="Stajich J.E."/>
            <person name="Smith M.E."/>
            <person name="Bonito G."/>
            <person name="Spatafora J.W."/>
        </authorList>
    </citation>
    <scope>NUCLEOTIDE SEQUENCE [LARGE SCALE GENOMIC DNA]</scope>
    <source>
        <strain evidence="13 14">AD002</strain>
    </source>
</reference>
<dbReference type="EC" id="2.4.1.16" evidence="2"/>
<dbReference type="GO" id="GO:0030428">
    <property type="term" value="C:cell septum"/>
    <property type="evidence" value="ECO:0007669"/>
    <property type="project" value="TreeGrafter"/>
</dbReference>
<feature type="compositionally biased region" description="Low complexity" evidence="10">
    <location>
        <begin position="1025"/>
        <end position="1050"/>
    </location>
</feature>
<gene>
    <name evidence="13" type="ORF">BC938DRAFT_471423</name>
</gene>
<dbReference type="SUPFAM" id="SSF53448">
    <property type="entry name" value="Nucleotide-diphospho-sugar transferases"/>
    <property type="match status" value="1"/>
</dbReference>
<organism evidence="13 14">
    <name type="scientific">Jimgerdemannia flammicorona</name>
    <dbReference type="NCBI Taxonomy" id="994334"/>
    <lineage>
        <taxon>Eukaryota</taxon>
        <taxon>Fungi</taxon>
        <taxon>Fungi incertae sedis</taxon>
        <taxon>Mucoromycota</taxon>
        <taxon>Mucoromycotina</taxon>
        <taxon>Endogonomycetes</taxon>
        <taxon>Endogonales</taxon>
        <taxon>Endogonaceae</taxon>
        <taxon>Jimgerdemannia</taxon>
    </lineage>
</organism>
<dbReference type="AlphaFoldDB" id="A0A433Q863"/>
<dbReference type="InterPro" id="IPR004835">
    <property type="entry name" value="Chitin_synth"/>
</dbReference>
<keyword evidence="14" id="KW-1185">Reference proteome</keyword>
<evidence type="ECO:0000256" key="2">
    <source>
        <dbReference type="ARBA" id="ARBA00012543"/>
    </source>
</evidence>
<keyword evidence="3" id="KW-1003">Cell membrane</keyword>
<keyword evidence="9" id="KW-0325">Glycoprotein</keyword>